<dbReference type="RefSeq" id="WP_147758133.1">
    <property type="nucleotide sequence ID" value="NZ_SAXT01000003.1"/>
</dbReference>
<evidence type="ECO:0000256" key="1">
    <source>
        <dbReference type="ARBA" id="ARBA00023235"/>
    </source>
</evidence>
<dbReference type="PANTHER" id="PTHR43475">
    <property type="entry name" value="METHYLTHIORIBOSE-1-PHOSPHATE ISOMERASE"/>
    <property type="match status" value="1"/>
</dbReference>
<dbReference type="GO" id="GO:0019509">
    <property type="term" value="P:L-methionine salvage from methylthioadenosine"/>
    <property type="evidence" value="ECO:0007669"/>
    <property type="project" value="TreeGrafter"/>
</dbReference>
<sequence>MERIDKDLAFMLQFENIAWYEEGIVKILDRRVYPNKINFVECKTYKEVSKAIADMVTQSAGPYLAVAMGMALAGYEAKNLDGEDKIKFLKNACDTLANSRPTTSARMMSITKNCLDAGIDAINKNKDSNEIIEAIFNKGIELSTKRYAKIKKMAEYLVSMFPAKGTILTQCFGESIVGFMIREFQKQNKDIKIICAETRPYFQGARLTATVAFEQNADTTVITDNMIAYTMQEKKVDIFTSAADLICLNGAVVNKIGTYQIAIISKYLGVPYFVTCAPDKSHRGFEDIEFEFRDEKLVTEAMGVKTAKEGVKGFYPAFDYTPPHLVSAIITDLGIFSPYDVFKYYKNNSEGEY</sequence>
<comment type="similarity">
    <text evidence="2">Belongs to the eIF-2B alpha/beta/delta subunits family.</text>
</comment>
<proteinExistence type="inferred from homology"/>
<protein>
    <submittedName>
        <fullName evidence="3">S-methyl-5-thioribose-1-phosphate isomerase</fullName>
    </submittedName>
</protein>
<dbReference type="GO" id="GO:0046523">
    <property type="term" value="F:S-methyl-5-thioribose-1-phosphate isomerase activity"/>
    <property type="evidence" value="ECO:0007669"/>
    <property type="project" value="TreeGrafter"/>
</dbReference>
<dbReference type="Gene3D" id="1.20.120.420">
    <property type="entry name" value="translation initiation factor eif-2b, domain 1"/>
    <property type="match status" value="1"/>
</dbReference>
<dbReference type="PANTHER" id="PTHR43475:SF1">
    <property type="entry name" value="METHYLTHIORIBOSE-1-PHOSPHATE ISOMERASE"/>
    <property type="match status" value="1"/>
</dbReference>
<dbReference type="InterPro" id="IPR000649">
    <property type="entry name" value="IF-2B-related"/>
</dbReference>
<dbReference type="Pfam" id="PF01008">
    <property type="entry name" value="IF-2B"/>
    <property type="match status" value="1"/>
</dbReference>
<dbReference type="NCBIfam" id="TIGR00524">
    <property type="entry name" value="eIF-2B_rel"/>
    <property type="match status" value="1"/>
</dbReference>
<comment type="caution">
    <text evidence="3">The sequence shown here is derived from an EMBL/GenBank/DDBJ whole genome shotgun (WGS) entry which is preliminary data.</text>
</comment>
<dbReference type="Proteomes" id="UP000325116">
    <property type="component" value="Unassembled WGS sequence"/>
</dbReference>
<evidence type="ECO:0000256" key="2">
    <source>
        <dbReference type="RuleBase" id="RU003814"/>
    </source>
</evidence>
<accession>A0A5C8CK09</accession>
<evidence type="ECO:0000313" key="4">
    <source>
        <dbReference type="Proteomes" id="UP000325116"/>
    </source>
</evidence>
<dbReference type="InterPro" id="IPR011559">
    <property type="entry name" value="Initiation_fac_2B_a/b/d"/>
</dbReference>
<reference evidence="3 4" key="1">
    <citation type="journal article" date="1992" name="Lakartidningen">
        <title>[Penicillin V and not amoxicillin is the first choice preparation in acute otitis].</title>
        <authorList>
            <person name="Kamme C."/>
            <person name="Lundgren K."/>
            <person name="Prellner K."/>
        </authorList>
    </citation>
    <scope>NUCLEOTIDE SEQUENCE [LARGE SCALE GENOMIC DNA]</scope>
    <source>
        <strain evidence="3 4">W1</strain>
    </source>
</reference>
<keyword evidence="1 3" id="KW-0413">Isomerase</keyword>
<dbReference type="NCBIfam" id="NF004326">
    <property type="entry name" value="PRK05720.1"/>
    <property type="match status" value="1"/>
</dbReference>
<name>A0A5C8CK09_9SPIR</name>
<dbReference type="SUPFAM" id="SSF100950">
    <property type="entry name" value="NagB/RpiA/CoA transferase-like"/>
    <property type="match status" value="1"/>
</dbReference>
<dbReference type="InterPro" id="IPR042529">
    <property type="entry name" value="IF_2B-like_C"/>
</dbReference>
<dbReference type="InterPro" id="IPR027363">
    <property type="entry name" value="M1Pi_N"/>
</dbReference>
<dbReference type="AlphaFoldDB" id="A0A5C8CK09"/>
<gene>
    <name evidence="3" type="ORF">EPJ80_04930</name>
</gene>
<organism evidence="3 4">
    <name type="scientific">Brachyspira aalborgi</name>
    <dbReference type="NCBI Taxonomy" id="29522"/>
    <lineage>
        <taxon>Bacteria</taxon>
        <taxon>Pseudomonadati</taxon>
        <taxon>Spirochaetota</taxon>
        <taxon>Spirochaetia</taxon>
        <taxon>Brachyspirales</taxon>
        <taxon>Brachyspiraceae</taxon>
        <taxon>Brachyspira</taxon>
    </lineage>
</organism>
<evidence type="ECO:0000313" key="3">
    <source>
        <dbReference type="EMBL" id="TXJ12943.1"/>
    </source>
</evidence>
<dbReference type="EMBL" id="SAXT01000003">
    <property type="protein sequence ID" value="TXJ12943.1"/>
    <property type="molecule type" value="Genomic_DNA"/>
</dbReference>
<dbReference type="Gene3D" id="3.40.50.10470">
    <property type="entry name" value="Translation initiation factor eif-2b, domain 2"/>
    <property type="match status" value="1"/>
</dbReference>
<dbReference type="InterPro" id="IPR037171">
    <property type="entry name" value="NagB/RpiA_transferase-like"/>
</dbReference>